<dbReference type="Pfam" id="PF02384">
    <property type="entry name" value="N6_Mtase"/>
    <property type="match status" value="1"/>
</dbReference>
<reference evidence="3 4" key="1">
    <citation type="submission" date="2017-06" db="EMBL/GenBank/DDBJ databases">
        <title>Draft genome sequence of the halophilic bacterium Marinobacter vinifirmus FB1.</title>
        <authorList>
            <person name="Stepanov V.G."/>
            <person name="Roberts D.J."/>
            <person name="Fox G.E."/>
        </authorList>
    </citation>
    <scope>NUCLEOTIDE SEQUENCE [LARGE SCALE GENOMIC DNA]</scope>
    <source>
        <strain evidence="3 4">FB1</strain>
    </source>
</reference>
<evidence type="ECO:0000313" key="4">
    <source>
        <dbReference type="Proteomes" id="UP000216984"/>
    </source>
</evidence>
<dbReference type="EMBL" id="NEFY01000019">
    <property type="protein sequence ID" value="OZC34967.1"/>
    <property type="molecule type" value="Genomic_DNA"/>
</dbReference>
<protein>
    <recommendedName>
        <fullName evidence="2">DNA methylase adenine-specific domain-containing protein</fullName>
    </recommendedName>
</protein>
<evidence type="ECO:0000259" key="2">
    <source>
        <dbReference type="Pfam" id="PF02384"/>
    </source>
</evidence>
<dbReference type="SUPFAM" id="SSF53335">
    <property type="entry name" value="S-adenosyl-L-methionine-dependent methyltransferases"/>
    <property type="match status" value="1"/>
</dbReference>
<sequence>MANPHIRAFTRLFNETARYRHRYEVFRDFVMMAGIAIQNAFLKSDELEQEYLGIVRRYEKEDAARMSHLLAEVVMGLEVYPCDFLGSVFMELELGSDRMGQFFTPFEVSKMMAMMVHGDTIDTLSDKPFITLQEPACGAGGMVIAFAQTMYEKGLNPQKQLWASCVDVDPVAAMMAYVQLSLLHIPAEVVIGNSLSMQFTRVMRTPAHYLGLWDSKLRRQWSKDESDAAQVVEDAPTAVPQPMVVIEKGQMSLFDMTA</sequence>
<comment type="similarity">
    <text evidence="1">Belongs to the N(4)/N(6)-methyltransferase family.</text>
</comment>
<dbReference type="GO" id="GO:0003677">
    <property type="term" value="F:DNA binding"/>
    <property type="evidence" value="ECO:0007669"/>
    <property type="project" value="InterPro"/>
</dbReference>
<accession>A0A7Z1DU37</accession>
<dbReference type="InterPro" id="IPR003356">
    <property type="entry name" value="DNA_methylase_A-5"/>
</dbReference>
<dbReference type="InterPro" id="IPR029063">
    <property type="entry name" value="SAM-dependent_MTases_sf"/>
</dbReference>
<dbReference type="RefSeq" id="WP_094625918.1">
    <property type="nucleotide sequence ID" value="NZ_NEFY01000019.1"/>
</dbReference>
<dbReference type="AlphaFoldDB" id="A0A7Z1DU37"/>
<comment type="caution">
    <text evidence="3">The sequence shown here is derived from an EMBL/GenBank/DDBJ whole genome shotgun (WGS) entry which is preliminary data.</text>
</comment>
<name>A0A7Z1DU37_9GAMM</name>
<dbReference type="Gene3D" id="3.40.50.150">
    <property type="entry name" value="Vaccinia Virus protein VP39"/>
    <property type="match status" value="1"/>
</dbReference>
<evidence type="ECO:0000256" key="1">
    <source>
        <dbReference type="ARBA" id="ARBA00006594"/>
    </source>
</evidence>
<organism evidence="3 4">
    <name type="scientific">Marinobacter vinifirmus</name>
    <dbReference type="NCBI Taxonomy" id="355591"/>
    <lineage>
        <taxon>Bacteria</taxon>
        <taxon>Pseudomonadati</taxon>
        <taxon>Pseudomonadota</taxon>
        <taxon>Gammaproteobacteria</taxon>
        <taxon>Pseudomonadales</taxon>
        <taxon>Marinobacteraceae</taxon>
        <taxon>Marinobacter</taxon>
    </lineage>
</organism>
<gene>
    <name evidence="3" type="ORF">B9Q17_00250</name>
</gene>
<dbReference type="PRINTS" id="PR00507">
    <property type="entry name" value="N12N6MTFRASE"/>
</dbReference>
<keyword evidence="4" id="KW-1185">Reference proteome</keyword>
<evidence type="ECO:0000313" key="3">
    <source>
        <dbReference type="EMBL" id="OZC34967.1"/>
    </source>
</evidence>
<proteinExistence type="inferred from homology"/>
<dbReference type="GO" id="GO:0008170">
    <property type="term" value="F:N-methyltransferase activity"/>
    <property type="evidence" value="ECO:0007669"/>
    <property type="project" value="InterPro"/>
</dbReference>
<feature type="domain" description="DNA methylase adenine-specific" evidence="2">
    <location>
        <begin position="97"/>
        <end position="197"/>
    </location>
</feature>
<dbReference type="Proteomes" id="UP000216984">
    <property type="component" value="Unassembled WGS sequence"/>
</dbReference>